<dbReference type="EMBL" id="LR796587">
    <property type="protein sequence ID" value="CAB4152863.1"/>
    <property type="molecule type" value="Genomic_DNA"/>
</dbReference>
<gene>
    <name evidence="1" type="ORF">UFOVP618_31</name>
</gene>
<reference evidence="1" key="1">
    <citation type="submission" date="2020-04" db="EMBL/GenBank/DDBJ databases">
        <authorList>
            <person name="Chiriac C."/>
            <person name="Salcher M."/>
            <person name="Ghai R."/>
            <person name="Kavagutti S V."/>
        </authorList>
    </citation>
    <scope>NUCLEOTIDE SEQUENCE</scope>
</reference>
<accession>A0A6J5N6L6</accession>
<name>A0A6J5N6L6_9CAUD</name>
<sequence>MIKVRQLTLEQKNILVGKVWGFQGQLFNPQIDANGNWFISNEEVNGCTLQQAESIPCDAWLLTLPEIDYNPVITEFI</sequence>
<protein>
    <submittedName>
        <fullName evidence="1">Uncharacterized protein</fullName>
    </submittedName>
</protein>
<evidence type="ECO:0000313" key="1">
    <source>
        <dbReference type="EMBL" id="CAB4152863.1"/>
    </source>
</evidence>
<proteinExistence type="predicted"/>
<organism evidence="1">
    <name type="scientific">uncultured Caudovirales phage</name>
    <dbReference type="NCBI Taxonomy" id="2100421"/>
    <lineage>
        <taxon>Viruses</taxon>
        <taxon>Duplodnaviria</taxon>
        <taxon>Heunggongvirae</taxon>
        <taxon>Uroviricota</taxon>
        <taxon>Caudoviricetes</taxon>
        <taxon>Peduoviridae</taxon>
        <taxon>Maltschvirus</taxon>
        <taxon>Maltschvirus maltsch</taxon>
    </lineage>
</organism>